<accession>A0A562WJ89</accession>
<dbReference type="Proteomes" id="UP000319728">
    <property type="component" value="Unassembled WGS sequence"/>
</dbReference>
<dbReference type="RefSeq" id="WP_145818491.1">
    <property type="nucleotide sequence ID" value="NZ_AP023438.1"/>
</dbReference>
<evidence type="ECO:0000313" key="1">
    <source>
        <dbReference type="EMBL" id="TWJ29604.1"/>
    </source>
</evidence>
<gene>
    <name evidence="1" type="ORF">JD81_03115</name>
</gene>
<evidence type="ECO:0000313" key="2">
    <source>
        <dbReference type="Proteomes" id="UP000319728"/>
    </source>
</evidence>
<reference evidence="1 2" key="1">
    <citation type="submission" date="2019-07" db="EMBL/GenBank/DDBJ databases">
        <title>R&amp;d 2014.</title>
        <authorList>
            <person name="Klenk H.-P."/>
        </authorList>
    </citation>
    <scope>NUCLEOTIDE SEQUENCE [LARGE SCALE GENOMIC DNA]</scope>
    <source>
        <strain evidence="1 2">DSM 43912</strain>
    </source>
</reference>
<proteinExistence type="predicted"/>
<organism evidence="1 2">
    <name type="scientific">Micromonospora sagamiensis</name>
    <dbReference type="NCBI Taxonomy" id="47875"/>
    <lineage>
        <taxon>Bacteria</taxon>
        <taxon>Bacillati</taxon>
        <taxon>Actinomycetota</taxon>
        <taxon>Actinomycetes</taxon>
        <taxon>Micromonosporales</taxon>
        <taxon>Micromonosporaceae</taxon>
        <taxon>Micromonospora</taxon>
    </lineage>
</organism>
<dbReference type="OrthoDB" id="10007974at2"/>
<protein>
    <submittedName>
        <fullName evidence="1">Uncharacterized protein</fullName>
    </submittedName>
</protein>
<dbReference type="AlphaFoldDB" id="A0A562WJ89"/>
<keyword evidence="2" id="KW-1185">Reference proteome</keyword>
<name>A0A562WJ89_9ACTN</name>
<dbReference type="EMBL" id="VLLP01000001">
    <property type="protein sequence ID" value="TWJ29604.1"/>
    <property type="molecule type" value="Genomic_DNA"/>
</dbReference>
<sequence length="136" mass="14469">MFRPLRTAFAGLVAALALALVAAPAGAAPRTDAGSDNPAQVLDNGCVRTTVGRSGQTVYWVMVQNICGHTLYNVDAHVFNGPAGVDYRSQRGTVNPNGFIMFDWRPGSWYAPPGSLTCGELWTPGPTLQGRDCITM</sequence>
<comment type="caution">
    <text evidence="1">The sequence shown here is derived from an EMBL/GenBank/DDBJ whole genome shotgun (WGS) entry which is preliminary data.</text>
</comment>